<dbReference type="Proteomes" id="UP000198323">
    <property type="component" value="Unassembled WGS sequence"/>
</dbReference>
<sequence>MEQLHQEAQLNLQSLLQEEYEEQYAESRVTGQTFRAASHSTPSTPLEPSPRPPPSKRLEFVLMPPSRRADEEESNSASTLGVRAPDTSLSLPTTPDKQTAWPRAFPLPTVEEKQRHQSCSVQTNVVPINVSGKAAPTPIRYGVFVLATGQHFARLASARHSLFNTETAMNPKSTLRRRRTVIGFPNMSLRDQGDSKNRAEPFTPALPPRGGWDTPAVGM</sequence>
<organism evidence="2 3">
    <name type="scientific">Callipepla squamata</name>
    <name type="common">Scaled quail</name>
    <dbReference type="NCBI Taxonomy" id="9009"/>
    <lineage>
        <taxon>Eukaryota</taxon>
        <taxon>Metazoa</taxon>
        <taxon>Chordata</taxon>
        <taxon>Craniata</taxon>
        <taxon>Vertebrata</taxon>
        <taxon>Euteleostomi</taxon>
        <taxon>Archelosauria</taxon>
        <taxon>Archosauria</taxon>
        <taxon>Dinosauria</taxon>
        <taxon>Saurischia</taxon>
        <taxon>Theropoda</taxon>
        <taxon>Coelurosauria</taxon>
        <taxon>Aves</taxon>
        <taxon>Neognathae</taxon>
        <taxon>Galloanserae</taxon>
        <taxon>Galliformes</taxon>
        <taxon>Odontophoridae</taxon>
        <taxon>Callipepla</taxon>
    </lineage>
</organism>
<dbReference type="OrthoDB" id="9906533at2759"/>
<keyword evidence="3" id="KW-1185">Reference proteome</keyword>
<feature type="compositionally biased region" description="Polar residues" evidence="1">
    <location>
        <begin position="29"/>
        <end position="39"/>
    </location>
</feature>
<comment type="caution">
    <text evidence="2">The sequence shown here is derived from an EMBL/GenBank/DDBJ whole genome shotgun (WGS) entry which is preliminary data.</text>
</comment>
<dbReference type="STRING" id="9009.A0A226MPE4"/>
<dbReference type="PANTHER" id="PTHR23039">
    <property type="entry name" value="NANCE-HORAN SYNDROME PROTEIN"/>
    <property type="match status" value="1"/>
</dbReference>
<dbReference type="GO" id="GO:0030154">
    <property type="term" value="P:cell differentiation"/>
    <property type="evidence" value="ECO:0007669"/>
    <property type="project" value="TreeGrafter"/>
</dbReference>
<evidence type="ECO:0000313" key="3">
    <source>
        <dbReference type="Proteomes" id="UP000198323"/>
    </source>
</evidence>
<name>A0A226MPE4_CALSU</name>
<feature type="region of interest" description="Disordered" evidence="1">
    <location>
        <begin position="20"/>
        <end position="101"/>
    </location>
</feature>
<dbReference type="InterPro" id="IPR024845">
    <property type="entry name" value="NHS-like"/>
</dbReference>
<evidence type="ECO:0000256" key="1">
    <source>
        <dbReference type="SAM" id="MobiDB-lite"/>
    </source>
</evidence>
<gene>
    <name evidence="2" type="ORF">ASZ78_000556</name>
</gene>
<protein>
    <submittedName>
        <fullName evidence="2">Uncharacterized protein</fullName>
    </submittedName>
</protein>
<dbReference type="EMBL" id="MCFN01000568">
    <property type="protein sequence ID" value="OXB57155.1"/>
    <property type="molecule type" value="Genomic_DNA"/>
</dbReference>
<dbReference type="AlphaFoldDB" id="A0A226MPE4"/>
<accession>A0A226MPE4</accession>
<proteinExistence type="predicted"/>
<evidence type="ECO:0000313" key="2">
    <source>
        <dbReference type="EMBL" id="OXB57155.1"/>
    </source>
</evidence>
<feature type="compositionally biased region" description="Pro residues" evidence="1">
    <location>
        <begin position="45"/>
        <end position="55"/>
    </location>
</feature>
<feature type="compositionally biased region" description="Polar residues" evidence="1">
    <location>
        <begin position="87"/>
        <end position="97"/>
    </location>
</feature>
<dbReference type="Pfam" id="PF15273">
    <property type="entry name" value="NHS"/>
    <property type="match status" value="1"/>
</dbReference>
<feature type="region of interest" description="Disordered" evidence="1">
    <location>
        <begin position="187"/>
        <end position="219"/>
    </location>
</feature>
<reference evidence="2 3" key="1">
    <citation type="submission" date="2016-07" db="EMBL/GenBank/DDBJ databases">
        <title>Disparate Historic Effective Population Sizes Predicted by Modern Levels of Genome Diversity for the Scaled Quail (Callipepla squamata) and the Northern Bobwhite (Colinus virginianus): Inferences from First and Second Generation Draft Genome Assemblies for Sympatric New World Quail.</title>
        <authorList>
            <person name="Oldeschulte D.L."/>
            <person name="Halley Y.A."/>
            <person name="Bhattarai E.K."/>
            <person name="Brashear W.A."/>
            <person name="Hill J."/>
            <person name="Metz R.P."/>
            <person name="Johnson C.D."/>
            <person name="Rollins D."/>
            <person name="Peterson M.J."/>
            <person name="Bickhart D.M."/>
            <person name="Decker J.E."/>
            <person name="Seabury C.M."/>
        </authorList>
    </citation>
    <scope>NUCLEOTIDE SEQUENCE [LARGE SCALE GENOMIC DNA]</scope>
    <source>
        <strain evidence="2 3">Texas</strain>
        <tissue evidence="2">Leg muscle</tissue>
    </source>
</reference>
<dbReference type="PANTHER" id="PTHR23039:SF2">
    <property type="entry name" value="NHS-LIKE PROTEIN 2"/>
    <property type="match status" value="1"/>
</dbReference>